<dbReference type="EMBL" id="CM010715">
    <property type="protein sequence ID" value="RZC44927.1"/>
    <property type="molecule type" value="Genomic_DNA"/>
</dbReference>
<accession>A0A4Y7I7L2</accession>
<organism evidence="1 2">
    <name type="scientific">Papaver somniferum</name>
    <name type="common">Opium poppy</name>
    <dbReference type="NCBI Taxonomy" id="3469"/>
    <lineage>
        <taxon>Eukaryota</taxon>
        <taxon>Viridiplantae</taxon>
        <taxon>Streptophyta</taxon>
        <taxon>Embryophyta</taxon>
        <taxon>Tracheophyta</taxon>
        <taxon>Spermatophyta</taxon>
        <taxon>Magnoliopsida</taxon>
        <taxon>Ranunculales</taxon>
        <taxon>Papaveraceae</taxon>
        <taxon>Papaveroideae</taxon>
        <taxon>Papaver</taxon>
    </lineage>
</organism>
<sequence>AYGCVIDFTYRWCLRKCLKDQLKLQSAANDDTKQKGESRWSYCSVEAISGQLLGFETRGRAIVFSTVFSTVVCNFTSPGRCISLRRK</sequence>
<feature type="non-terminal residue" evidence="1">
    <location>
        <position position="1"/>
    </location>
</feature>
<dbReference type="Proteomes" id="UP000316621">
    <property type="component" value="Chromosome 1"/>
</dbReference>
<gene>
    <name evidence="1" type="ORF">C5167_037880</name>
</gene>
<keyword evidence="2" id="KW-1185">Reference proteome</keyword>
<dbReference type="Gramene" id="RZC44927">
    <property type="protein sequence ID" value="RZC44927"/>
    <property type="gene ID" value="C5167_037880"/>
</dbReference>
<evidence type="ECO:0000313" key="2">
    <source>
        <dbReference type="Proteomes" id="UP000316621"/>
    </source>
</evidence>
<proteinExistence type="predicted"/>
<reference evidence="1 2" key="1">
    <citation type="journal article" date="2018" name="Science">
        <title>The opium poppy genome and morphinan production.</title>
        <authorList>
            <person name="Guo L."/>
            <person name="Winzer T."/>
            <person name="Yang X."/>
            <person name="Li Y."/>
            <person name="Ning Z."/>
            <person name="He Z."/>
            <person name="Teodor R."/>
            <person name="Lu Y."/>
            <person name="Bowser T.A."/>
            <person name="Graham I.A."/>
            <person name="Ye K."/>
        </authorList>
    </citation>
    <scope>NUCLEOTIDE SEQUENCE [LARGE SCALE GENOMIC DNA]</scope>
    <source>
        <strain evidence="2">cv. HN1</strain>
        <tissue evidence="1">Leaves</tissue>
    </source>
</reference>
<evidence type="ECO:0000313" key="1">
    <source>
        <dbReference type="EMBL" id="RZC44927.1"/>
    </source>
</evidence>
<dbReference type="AlphaFoldDB" id="A0A4Y7I7L2"/>
<name>A0A4Y7I7L2_PAPSO</name>
<protein>
    <submittedName>
        <fullName evidence="1">Uncharacterized protein</fullName>
    </submittedName>
</protein>